<comment type="similarity">
    <text evidence="1">Belongs to the DPH4 family.</text>
</comment>
<dbReference type="Gene3D" id="3.10.660.10">
    <property type="entry name" value="DPH Zinc finger"/>
    <property type="match status" value="1"/>
</dbReference>
<evidence type="ECO:0000313" key="9">
    <source>
        <dbReference type="Proteomes" id="UP000264840"/>
    </source>
</evidence>
<dbReference type="Gene3D" id="1.10.287.110">
    <property type="entry name" value="DnaJ domain"/>
    <property type="match status" value="1"/>
</dbReference>
<dbReference type="Pfam" id="PF05207">
    <property type="entry name" value="Zn_ribbon_CSL"/>
    <property type="match status" value="1"/>
</dbReference>
<dbReference type="PANTHER" id="PTHR45255">
    <property type="entry name" value="DNAJ HOMOLOG SUBFAMILY C MEMBER 24"/>
    <property type="match status" value="1"/>
</dbReference>
<keyword evidence="4" id="KW-0408">Iron</keyword>
<proteinExistence type="inferred from homology"/>
<reference evidence="8" key="2">
    <citation type="submission" date="2025-09" db="UniProtKB">
        <authorList>
            <consortium name="Ensembl"/>
        </authorList>
    </citation>
    <scope>IDENTIFICATION</scope>
</reference>
<name>A0A3Q2V0S0_HAPBU</name>
<accession>A0A3Q2V0S0</accession>
<evidence type="ECO:0000256" key="1">
    <source>
        <dbReference type="ARBA" id="ARBA00006169"/>
    </source>
</evidence>
<organism evidence="8 9">
    <name type="scientific">Haplochromis burtoni</name>
    <name type="common">Burton's mouthbrooder</name>
    <name type="synonym">Chromis burtoni</name>
    <dbReference type="NCBI Taxonomy" id="8153"/>
    <lineage>
        <taxon>Eukaryota</taxon>
        <taxon>Metazoa</taxon>
        <taxon>Chordata</taxon>
        <taxon>Craniata</taxon>
        <taxon>Vertebrata</taxon>
        <taxon>Euteleostomi</taxon>
        <taxon>Actinopterygii</taxon>
        <taxon>Neopterygii</taxon>
        <taxon>Teleostei</taxon>
        <taxon>Neoteleostei</taxon>
        <taxon>Acanthomorphata</taxon>
        <taxon>Ovalentaria</taxon>
        <taxon>Cichlomorphae</taxon>
        <taxon>Cichliformes</taxon>
        <taxon>Cichlidae</taxon>
        <taxon>African cichlids</taxon>
        <taxon>Pseudocrenilabrinae</taxon>
        <taxon>Haplochromini</taxon>
        <taxon>Haplochromis</taxon>
    </lineage>
</organism>
<sequence length="205" mass="23233">TRHLGRNKSAFSAHSRKALCKCQSLCFFGQLSGSSEPSKCQIFAISSYIEDGVSEYTFVCVCTNLQYHPDRLGGDCSSEAESGVKKFLEVDAAWRVLSDQTTRTQYDLQRRAWTLKQDWPIDSTVYVDDMTWDDDQGLYTHSCRCGGVFSVTEEELEEEPQRKQQDEGEKETKEGRHKGAIVCCDTCSLSVYVTWSTNEKAQKCQ</sequence>
<dbReference type="InterPro" id="IPR036869">
    <property type="entry name" value="J_dom_sf"/>
</dbReference>
<evidence type="ECO:0000259" key="6">
    <source>
        <dbReference type="PROSITE" id="PS50076"/>
    </source>
</evidence>
<dbReference type="CDD" id="cd06257">
    <property type="entry name" value="DnaJ"/>
    <property type="match status" value="1"/>
</dbReference>
<reference evidence="8" key="1">
    <citation type="submission" date="2025-08" db="UniProtKB">
        <authorList>
            <consortium name="Ensembl"/>
        </authorList>
    </citation>
    <scope>IDENTIFICATION</scope>
</reference>
<evidence type="ECO:0000256" key="3">
    <source>
        <dbReference type="ARBA" id="ARBA00022833"/>
    </source>
</evidence>
<dbReference type="Proteomes" id="UP000264840">
    <property type="component" value="Unplaced"/>
</dbReference>
<dbReference type="PANTHER" id="PTHR45255:SF1">
    <property type="entry name" value="DNAJ HOMOLOG SUBFAMILY C MEMBER 24"/>
    <property type="match status" value="1"/>
</dbReference>
<dbReference type="GO" id="GO:0001671">
    <property type="term" value="F:ATPase activator activity"/>
    <property type="evidence" value="ECO:0007669"/>
    <property type="project" value="TreeGrafter"/>
</dbReference>
<feature type="domain" description="J" evidence="6">
    <location>
        <begin position="38"/>
        <end position="110"/>
    </location>
</feature>
<keyword evidence="2" id="KW-0479">Metal-binding</keyword>
<dbReference type="STRING" id="8153.ENSHBUP00000003860"/>
<dbReference type="GO" id="GO:0008198">
    <property type="term" value="F:ferrous iron binding"/>
    <property type="evidence" value="ECO:0007669"/>
    <property type="project" value="TreeGrafter"/>
</dbReference>
<evidence type="ECO:0000256" key="2">
    <source>
        <dbReference type="ARBA" id="ARBA00022723"/>
    </source>
</evidence>
<keyword evidence="9" id="KW-1185">Reference proteome</keyword>
<feature type="compositionally biased region" description="Basic and acidic residues" evidence="5">
    <location>
        <begin position="159"/>
        <end position="174"/>
    </location>
</feature>
<keyword evidence="3" id="KW-0862">Zinc</keyword>
<evidence type="ECO:0000256" key="4">
    <source>
        <dbReference type="ARBA" id="ARBA00023004"/>
    </source>
</evidence>
<dbReference type="InterPro" id="IPR036671">
    <property type="entry name" value="DPH_MB_sf"/>
</dbReference>
<dbReference type="Ensembl" id="ENSHBUT00000009671.1">
    <property type="protein sequence ID" value="ENSHBUP00000003860.1"/>
    <property type="gene ID" value="ENSHBUG00000005133.1"/>
</dbReference>
<dbReference type="InterPro" id="IPR007872">
    <property type="entry name" value="DPH_MB_dom"/>
</dbReference>
<dbReference type="SUPFAM" id="SSF144217">
    <property type="entry name" value="CSL zinc finger"/>
    <property type="match status" value="1"/>
</dbReference>
<dbReference type="PROSITE" id="PS51074">
    <property type="entry name" value="DPH_MB"/>
    <property type="match status" value="1"/>
</dbReference>
<dbReference type="GeneTree" id="ENSGT00390000005430"/>
<dbReference type="PROSITE" id="PS50076">
    <property type="entry name" value="DNAJ_2"/>
    <property type="match status" value="1"/>
</dbReference>
<dbReference type="AlphaFoldDB" id="A0A3Q2V0S0"/>
<dbReference type="InterPro" id="IPR001623">
    <property type="entry name" value="DnaJ_domain"/>
</dbReference>
<evidence type="ECO:0000313" key="8">
    <source>
        <dbReference type="Ensembl" id="ENSHBUP00000003860.1"/>
    </source>
</evidence>
<evidence type="ECO:0000259" key="7">
    <source>
        <dbReference type="PROSITE" id="PS51074"/>
    </source>
</evidence>
<protein>
    <submittedName>
        <fullName evidence="8">DnaJ heat shock protein family (Hsp40) member C24</fullName>
    </submittedName>
</protein>
<dbReference type="Pfam" id="PF00226">
    <property type="entry name" value="DnaJ"/>
    <property type="match status" value="1"/>
</dbReference>
<evidence type="ECO:0000256" key="5">
    <source>
        <dbReference type="SAM" id="MobiDB-lite"/>
    </source>
</evidence>
<feature type="region of interest" description="Disordered" evidence="5">
    <location>
        <begin position="156"/>
        <end position="176"/>
    </location>
</feature>
<dbReference type="SUPFAM" id="SSF46565">
    <property type="entry name" value="Chaperone J-domain"/>
    <property type="match status" value="1"/>
</dbReference>
<feature type="domain" description="DPH-type MB" evidence="7">
    <location>
        <begin position="121"/>
        <end position="196"/>
    </location>
</feature>